<dbReference type="InterPro" id="IPR013525">
    <property type="entry name" value="ABC2_TM"/>
</dbReference>
<gene>
    <name evidence="7" type="ORF">Z519_04957</name>
</gene>
<dbReference type="EMBL" id="KN846985">
    <property type="protein sequence ID" value="KIW94977.1"/>
    <property type="molecule type" value="Genomic_DNA"/>
</dbReference>
<dbReference type="GeneID" id="27697885"/>
<keyword evidence="8" id="KW-1185">Reference proteome</keyword>
<evidence type="ECO:0000256" key="2">
    <source>
        <dbReference type="ARBA" id="ARBA00022692"/>
    </source>
</evidence>
<protein>
    <recommendedName>
        <fullName evidence="6">ABC-2 type transporter transmembrane domain-containing protein</fullName>
    </recommendedName>
</protein>
<sequence>MPHFVTQRNLYEARERLSKTYDWNFFMLAQIIVELPWNSLMAVIMFACWYCPAGLQRNAIGAGQQTERGALMFPLLLEFMVFTSTFTDMIIAGFNTADPGGVREGDLEIDRSMKVFSSNILRILSVSTETQSLKGAFEQKRGEGAALIRSSPV</sequence>
<feature type="domain" description="ABC-2 type transporter transmembrane" evidence="6">
    <location>
        <begin position="1"/>
        <end position="98"/>
    </location>
</feature>
<reference evidence="7" key="1">
    <citation type="submission" date="2015-01" db="EMBL/GenBank/DDBJ databases">
        <title>The Genome Sequence of Cladophialophora bantiana CBS 173.52.</title>
        <authorList>
            <consortium name="The Broad Institute Genomics Platform"/>
            <person name="Cuomo C."/>
            <person name="de Hoog S."/>
            <person name="Gorbushina A."/>
            <person name="Stielow B."/>
            <person name="Teixiera M."/>
            <person name="Abouelleil A."/>
            <person name="Chapman S.B."/>
            <person name="Priest M."/>
            <person name="Young S.K."/>
            <person name="Wortman J."/>
            <person name="Nusbaum C."/>
            <person name="Birren B."/>
        </authorList>
    </citation>
    <scope>NUCLEOTIDE SEQUENCE [LARGE SCALE GENOMIC DNA]</scope>
    <source>
        <strain evidence="7">CBS 173.52</strain>
    </source>
</reference>
<evidence type="ECO:0000313" key="7">
    <source>
        <dbReference type="EMBL" id="KIW94977.1"/>
    </source>
</evidence>
<evidence type="ECO:0000256" key="5">
    <source>
        <dbReference type="SAM" id="Phobius"/>
    </source>
</evidence>
<accession>A0A0D2G8R7</accession>
<proteinExistence type="predicted"/>
<dbReference type="GO" id="GO:0140359">
    <property type="term" value="F:ABC-type transporter activity"/>
    <property type="evidence" value="ECO:0007669"/>
    <property type="project" value="InterPro"/>
</dbReference>
<comment type="subcellular location">
    <subcellularLocation>
        <location evidence="1">Membrane</location>
        <topology evidence="1">Multi-pass membrane protein</topology>
    </subcellularLocation>
</comment>
<evidence type="ECO:0000313" key="8">
    <source>
        <dbReference type="Proteomes" id="UP000053789"/>
    </source>
</evidence>
<dbReference type="HOGENOM" id="CLU_1713038_0_0_1"/>
<feature type="transmembrane region" description="Helical" evidence="5">
    <location>
        <begin position="71"/>
        <end position="94"/>
    </location>
</feature>
<evidence type="ECO:0000256" key="1">
    <source>
        <dbReference type="ARBA" id="ARBA00004141"/>
    </source>
</evidence>
<dbReference type="AlphaFoldDB" id="A0A0D2G8R7"/>
<dbReference type="GO" id="GO:0016020">
    <property type="term" value="C:membrane"/>
    <property type="evidence" value="ECO:0007669"/>
    <property type="project" value="UniProtKB-SubCell"/>
</dbReference>
<dbReference type="Proteomes" id="UP000053789">
    <property type="component" value="Unassembled WGS sequence"/>
</dbReference>
<keyword evidence="3 5" id="KW-1133">Transmembrane helix</keyword>
<feature type="transmembrane region" description="Helical" evidence="5">
    <location>
        <begin position="25"/>
        <end position="50"/>
    </location>
</feature>
<name>A0A0D2G8R7_CLAB1</name>
<keyword evidence="4 5" id="KW-0472">Membrane</keyword>
<keyword evidence="2 5" id="KW-0812">Transmembrane</keyword>
<dbReference type="VEuPathDB" id="FungiDB:Z519_04957"/>
<evidence type="ECO:0000256" key="4">
    <source>
        <dbReference type="ARBA" id="ARBA00023136"/>
    </source>
</evidence>
<evidence type="ECO:0000256" key="3">
    <source>
        <dbReference type="ARBA" id="ARBA00022989"/>
    </source>
</evidence>
<dbReference type="OrthoDB" id="4236251at2759"/>
<dbReference type="Pfam" id="PF01061">
    <property type="entry name" value="ABC2_membrane"/>
    <property type="match status" value="1"/>
</dbReference>
<dbReference type="RefSeq" id="XP_016621646.1">
    <property type="nucleotide sequence ID" value="XM_016762699.1"/>
</dbReference>
<organism evidence="7 8">
    <name type="scientific">Cladophialophora bantiana (strain ATCC 10958 / CBS 173.52 / CDC B-1940 / NIH 8579)</name>
    <name type="common">Xylohypha bantiana</name>
    <dbReference type="NCBI Taxonomy" id="1442370"/>
    <lineage>
        <taxon>Eukaryota</taxon>
        <taxon>Fungi</taxon>
        <taxon>Dikarya</taxon>
        <taxon>Ascomycota</taxon>
        <taxon>Pezizomycotina</taxon>
        <taxon>Eurotiomycetes</taxon>
        <taxon>Chaetothyriomycetidae</taxon>
        <taxon>Chaetothyriales</taxon>
        <taxon>Herpotrichiellaceae</taxon>
        <taxon>Cladophialophora</taxon>
    </lineage>
</organism>
<evidence type="ECO:0000259" key="6">
    <source>
        <dbReference type="Pfam" id="PF01061"/>
    </source>
</evidence>